<feature type="region of interest" description="Disordered" evidence="1">
    <location>
        <begin position="1"/>
        <end position="34"/>
    </location>
</feature>
<feature type="compositionally biased region" description="Basic residues" evidence="1">
    <location>
        <begin position="19"/>
        <end position="28"/>
    </location>
</feature>
<evidence type="ECO:0000256" key="1">
    <source>
        <dbReference type="SAM" id="MobiDB-lite"/>
    </source>
</evidence>
<sequence>MRGRTEPSSAYRRSWSLGKKTKQRRAVQRKNTGQKRTLNCLRGSSLQKMLTPILGDGALEDWTTVMEEGKSRGRMELVNDQAGLVWVTLMCAPEKLAAGDLPVNWANDGTHILSRSWQRSLARTNHTLHHIFKITDVHRSLGMWHVNLADPFVFSYHIDICGTVISHLFSTS</sequence>
<dbReference type="EMBL" id="JBFXLT010000029">
    <property type="protein sequence ID" value="KAL2815157.1"/>
    <property type="molecule type" value="Genomic_DNA"/>
</dbReference>
<protein>
    <submittedName>
        <fullName evidence="2">Uncharacterized protein</fullName>
    </submittedName>
</protein>
<evidence type="ECO:0000313" key="3">
    <source>
        <dbReference type="Proteomes" id="UP001610334"/>
    </source>
</evidence>
<organism evidence="2 3">
    <name type="scientific">Aspergillus granulosus</name>
    <dbReference type="NCBI Taxonomy" id="176169"/>
    <lineage>
        <taxon>Eukaryota</taxon>
        <taxon>Fungi</taxon>
        <taxon>Dikarya</taxon>
        <taxon>Ascomycota</taxon>
        <taxon>Pezizomycotina</taxon>
        <taxon>Eurotiomycetes</taxon>
        <taxon>Eurotiomycetidae</taxon>
        <taxon>Eurotiales</taxon>
        <taxon>Aspergillaceae</taxon>
        <taxon>Aspergillus</taxon>
        <taxon>Aspergillus subgen. Nidulantes</taxon>
    </lineage>
</organism>
<reference evidence="2 3" key="1">
    <citation type="submission" date="2024-07" db="EMBL/GenBank/DDBJ databases">
        <title>Section-level genome sequencing and comparative genomics of Aspergillus sections Usti and Cavernicolus.</title>
        <authorList>
            <consortium name="Lawrence Berkeley National Laboratory"/>
            <person name="Nybo J.L."/>
            <person name="Vesth T.C."/>
            <person name="Theobald S."/>
            <person name="Frisvad J.C."/>
            <person name="Larsen T.O."/>
            <person name="Kjaerboelling I."/>
            <person name="Rothschild-Mancinelli K."/>
            <person name="Lyhne E.K."/>
            <person name="Kogle M.E."/>
            <person name="Barry K."/>
            <person name="Clum A."/>
            <person name="Na H."/>
            <person name="Ledsgaard L."/>
            <person name="Lin J."/>
            <person name="Lipzen A."/>
            <person name="Kuo A."/>
            <person name="Riley R."/>
            <person name="Mondo S."/>
            <person name="Labutti K."/>
            <person name="Haridas S."/>
            <person name="Pangalinan J."/>
            <person name="Salamov A.A."/>
            <person name="Simmons B.A."/>
            <person name="Magnuson J.K."/>
            <person name="Chen J."/>
            <person name="Drula E."/>
            <person name="Henrissat B."/>
            <person name="Wiebenga A."/>
            <person name="Lubbers R.J."/>
            <person name="Gomes A.C."/>
            <person name="Makela M.R."/>
            <person name="Stajich J."/>
            <person name="Grigoriev I.V."/>
            <person name="Mortensen U.H."/>
            <person name="De Vries R.P."/>
            <person name="Baker S.E."/>
            <person name="Andersen M.R."/>
        </authorList>
    </citation>
    <scope>NUCLEOTIDE SEQUENCE [LARGE SCALE GENOMIC DNA]</scope>
    <source>
        <strain evidence="2 3">CBS 588.65</strain>
    </source>
</reference>
<evidence type="ECO:0000313" key="2">
    <source>
        <dbReference type="EMBL" id="KAL2815157.1"/>
    </source>
</evidence>
<accession>A0ABR4HK88</accession>
<name>A0ABR4HK88_9EURO</name>
<dbReference type="Proteomes" id="UP001610334">
    <property type="component" value="Unassembled WGS sequence"/>
</dbReference>
<comment type="caution">
    <text evidence="2">The sequence shown here is derived from an EMBL/GenBank/DDBJ whole genome shotgun (WGS) entry which is preliminary data.</text>
</comment>
<gene>
    <name evidence="2" type="ORF">BJX63DRAFT_170758</name>
</gene>
<keyword evidence="3" id="KW-1185">Reference proteome</keyword>
<proteinExistence type="predicted"/>